<feature type="domain" description="PX" evidence="4">
    <location>
        <begin position="31"/>
        <end position="144"/>
    </location>
</feature>
<accession>A0A7M5U417</accession>
<dbReference type="PANTHER" id="PTHR15454:SF35">
    <property type="entry name" value="NISCHARIN"/>
    <property type="match status" value="1"/>
</dbReference>
<dbReference type="GO" id="GO:0035091">
    <property type="term" value="F:phosphatidylinositol binding"/>
    <property type="evidence" value="ECO:0007669"/>
    <property type="project" value="InterPro"/>
</dbReference>
<dbReference type="PANTHER" id="PTHR15454">
    <property type="entry name" value="NISCHARIN RELATED"/>
    <property type="match status" value="1"/>
</dbReference>
<dbReference type="GO" id="GO:0005737">
    <property type="term" value="C:cytoplasm"/>
    <property type="evidence" value="ECO:0007669"/>
    <property type="project" value="TreeGrafter"/>
</dbReference>
<evidence type="ECO:0000256" key="2">
    <source>
        <dbReference type="ARBA" id="ARBA00022737"/>
    </source>
</evidence>
<dbReference type="PROSITE" id="PS51450">
    <property type="entry name" value="LRR"/>
    <property type="match status" value="4"/>
</dbReference>
<keyword evidence="6" id="KW-1185">Reference proteome</keyword>
<evidence type="ECO:0000313" key="6">
    <source>
        <dbReference type="Proteomes" id="UP000594262"/>
    </source>
</evidence>
<dbReference type="SUPFAM" id="SSF64268">
    <property type="entry name" value="PX domain"/>
    <property type="match status" value="1"/>
</dbReference>
<reference evidence="5" key="1">
    <citation type="submission" date="2021-01" db="UniProtKB">
        <authorList>
            <consortium name="EnsemblMetazoa"/>
        </authorList>
    </citation>
    <scope>IDENTIFICATION</scope>
</reference>
<dbReference type="Gene3D" id="3.30.1520.10">
    <property type="entry name" value="Phox-like domain"/>
    <property type="match status" value="1"/>
</dbReference>
<dbReference type="SMART" id="SM00312">
    <property type="entry name" value="PX"/>
    <property type="match status" value="1"/>
</dbReference>
<dbReference type="Pfam" id="PF00787">
    <property type="entry name" value="PX"/>
    <property type="match status" value="1"/>
</dbReference>
<evidence type="ECO:0000259" key="4">
    <source>
        <dbReference type="PROSITE" id="PS50195"/>
    </source>
</evidence>
<dbReference type="InterPro" id="IPR001683">
    <property type="entry name" value="PX_dom"/>
</dbReference>
<dbReference type="SMART" id="SM00369">
    <property type="entry name" value="LRR_TYP"/>
    <property type="match status" value="2"/>
</dbReference>
<dbReference type="InterPro" id="IPR036871">
    <property type="entry name" value="PX_dom_sf"/>
</dbReference>
<dbReference type="Gene3D" id="3.80.10.10">
    <property type="entry name" value="Ribonuclease Inhibitor"/>
    <property type="match status" value="2"/>
</dbReference>
<keyword evidence="2" id="KW-0677">Repeat</keyword>
<organism evidence="5 6">
    <name type="scientific">Clytia hemisphaerica</name>
    <dbReference type="NCBI Taxonomy" id="252671"/>
    <lineage>
        <taxon>Eukaryota</taxon>
        <taxon>Metazoa</taxon>
        <taxon>Cnidaria</taxon>
        <taxon>Hydrozoa</taxon>
        <taxon>Hydroidolina</taxon>
        <taxon>Leptothecata</taxon>
        <taxon>Obeliida</taxon>
        <taxon>Clytiidae</taxon>
        <taxon>Clytia</taxon>
    </lineage>
</organism>
<dbReference type="RefSeq" id="XP_066932916.1">
    <property type="nucleotide sequence ID" value="XM_067076815.1"/>
</dbReference>
<feature type="compositionally biased region" description="Basic and acidic residues" evidence="3">
    <location>
        <begin position="726"/>
        <end position="736"/>
    </location>
</feature>
<dbReference type="AlphaFoldDB" id="A0A7M5U417"/>
<name>A0A7M5U417_9CNID</name>
<evidence type="ECO:0000256" key="3">
    <source>
        <dbReference type="SAM" id="MobiDB-lite"/>
    </source>
</evidence>
<sequence>MTSLQDLLPQAGSSTWRKTRANTAGSEEDDIVVRHVVIREVWLEKRPWPHAVYKIDVMSQTSHWFVFKRYKEFYNLHQKLIKQYKIPKDLLPPRKITNNMAKETLENRREALEHYLQKLLNSCNTGVRRSEDLAEFLDVKSHDVPHVTHDLTRYICKHGQSILLSKEMFRMSPSQLYCITKQLQLPHPSGRNSVDLGYLYEFVSELKRLSITDFISQMSNGEQHEISFTFDLSIFTKLQELQMDAINVESLKGVQSLNSKLVKLTARHCINSMKSILIDAAIEKRNAPQVSHPGENWRIQAAYRLAENRIIFQPWHTLTHINFSHNNIISFDSSMSLLPALRQLDLSHNKLTHLDLDLVTAPILHSLSLSNNSIYLISGSTKTIDNLRHLNLSHNKVNCLEGLFCCQGLEELNLTYNNIAAINEVTKLSSLSRLSNLLVEGNHFAKKKRHRIIIFAYFRERQLLLDKRPITQKEMAKLNSKLAALQRFEDIDDSLSNISTVSDDSEPDSGYDHSNWVSKLAALSEIEESDYEVVPRLNWPEICNSGSNPVAVPDDNTDVESISNPNEMISREEWDRILQVEPKPLDLSLVQNLSHRSDETLKASTIRKTSATSNNDKTQQRKLASSRASENKTSPDKERTNSWLSNIFRKSSSIQEQSSCINPIEEILGPSGAISSHSDQPDGNINIQGTLSTLGNTPGAKNTSGLVVIPEVEETKASEVDPLARSFDDNAEFEKAEECDEGEEQTDE</sequence>
<dbReference type="InterPro" id="IPR003591">
    <property type="entry name" value="Leu-rich_rpt_typical-subtyp"/>
</dbReference>
<feature type="region of interest" description="Disordered" evidence="3">
    <location>
        <begin position="715"/>
        <end position="748"/>
    </location>
</feature>
<dbReference type="EnsemblMetazoa" id="CLYHEMT006006.1">
    <property type="protein sequence ID" value="CLYHEMP006006.1"/>
    <property type="gene ID" value="CLYHEMG006006"/>
</dbReference>
<dbReference type="GeneID" id="136820617"/>
<dbReference type="PROSITE" id="PS50195">
    <property type="entry name" value="PX"/>
    <property type="match status" value="1"/>
</dbReference>
<feature type="compositionally biased region" description="Basic and acidic residues" evidence="3">
    <location>
        <begin position="629"/>
        <end position="640"/>
    </location>
</feature>
<dbReference type="Proteomes" id="UP000594262">
    <property type="component" value="Unplaced"/>
</dbReference>
<evidence type="ECO:0000256" key="1">
    <source>
        <dbReference type="ARBA" id="ARBA00022614"/>
    </source>
</evidence>
<evidence type="ECO:0000313" key="5">
    <source>
        <dbReference type="EnsemblMetazoa" id="CLYHEMP006006.1"/>
    </source>
</evidence>
<dbReference type="InterPro" id="IPR001611">
    <property type="entry name" value="Leu-rich_rpt"/>
</dbReference>
<dbReference type="Pfam" id="PF13855">
    <property type="entry name" value="LRR_8"/>
    <property type="match status" value="1"/>
</dbReference>
<feature type="compositionally biased region" description="Polar residues" evidence="3">
    <location>
        <begin position="602"/>
        <end position="628"/>
    </location>
</feature>
<dbReference type="SUPFAM" id="SSF52075">
    <property type="entry name" value="Outer arm dynein light chain 1"/>
    <property type="match status" value="1"/>
</dbReference>
<proteinExistence type="predicted"/>
<feature type="region of interest" description="Disordered" evidence="3">
    <location>
        <begin position="601"/>
        <end position="643"/>
    </location>
</feature>
<protein>
    <recommendedName>
        <fullName evidence="4">PX domain-containing protein</fullName>
    </recommendedName>
</protein>
<dbReference type="InterPro" id="IPR032675">
    <property type="entry name" value="LRR_dom_sf"/>
</dbReference>
<dbReference type="PRINTS" id="PR00019">
    <property type="entry name" value="LEURICHRPT"/>
</dbReference>
<feature type="compositionally biased region" description="Acidic residues" evidence="3">
    <location>
        <begin position="737"/>
        <end position="748"/>
    </location>
</feature>
<dbReference type="OrthoDB" id="430293at2759"/>
<keyword evidence="1" id="KW-0433">Leucine-rich repeat</keyword>